<dbReference type="InterPro" id="IPR016047">
    <property type="entry name" value="M23ase_b-sheet_dom"/>
</dbReference>
<evidence type="ECO:0000313" key="11">
    <source>
        <dbReference type="EMBL" id="SDL28549.1"/>
    </source>
</evidence>
<proteinExistence type="predicted"/>
<evidence type="ECO:0000259" key="9">
    <source>
        <dbReference type="Pfam" id="PF04225"/>
    </source>
</evidence>
<dbReference type="Pfam" id="PF04225">
    <property type="entry name" value="LysM_OapA"/>
    <property type="match status" value="1"/>
</dbReference>
<dbReference type="GO" id="GO:0004222">
    <property type="term" value="F:metalloendopeptidase activity"/>
    <property type="evidence" value="ECO:0007669"/>
    <property type="project" value="TreeGrafter"/>
</dbReference>
<dbReference type="SUPFAM" id="SSF51261">
    <property type="entry name" value="Duplicated hybrid motif"/>
    <property type="match status" value="1"/>
</dbReference>
<evidence type="ECO:0000256" key="5">
    <source>
        <dbReference type="ARBA" id="ARBA00022801"/>
    </source>
</evidence>
<dbReference type="InterPro" id="IPR011055">
    <property type="entry name" value="Dup_hybrid_motif"/>
</dbReference>
<evidence type="ECO:0000256" key="3">
    <source>
        <dbReference type="ARBA" id="ARBA00022670"/>
    </source>
</evidence>
<keyword evidence="6" id="KW-0862">Zinc</keyword>
<dbReference type="GO" id="GO:0030313">
    <property type="term" value="C:cell envelope"/>
    <property type="evidence" value="ECO:0007669"/>
    <property type="project" value="UniProtKB-SubCell"/>
</dbReference>
<dbReference type="GO" id="GO:0006508">
    <property type="term" value="P:proteolysis"/>
    <property type="evidence" value="ECO:0007669"/>
    <property type="project" value="UniProtKB-KW"/>
</dbReference>
<reference evidence="11 12" key="1">
    <citation type="submission" date="2016-10" db="EMBL/GenBank/DDBJ databases">
        <authorList>
            <person name="de Groot N.N."/>
        </authorList>
    </citation>
    <scope>NUCLEOTIDE SEQUENCE [LARGE SCALE GENOMIC DNA]</scope>
    <source>
        <strain evidence="11 12">DSM 17813</strain>
    </source>
</reference>
<organism evidence="11 12">
    <name type="scientific">Geoalkalibacter ferrihydriticus</name>
    <dbReference type="NCBI Taxonomy" id="392333"/>
    <lineage>
        <taxon>Bacteria</taxon>
        <taxon>Pseudomonadati</taxon>
        <taxon>Thermodesulfobacteriota</taxon>
        <taxon>Desulfuromonadia</taxon>
        <taxon>Desulfuromonadales</taxon>
        <taxon>Geoalkalibacteraceae</taxon>
        <taxon>Geoalkalibacter</taxon>
    </lineage>
</organism>
<dbReference type="FunFam" id="2.70.70.10:FF:000002">
    <property type="entry name" value="Murein DD-endopeptidase MepM"/>
    <property type="match status" value="1"/>
</dbReference>
<dbReference type="InterPro" id="IPR045834">
    <property type="entry name" value="Csd3_N2"/>
</dbReference>
<evidence type="ECO:0000256" key="1">
    <source>
        <dbReference type="ARBA" id="ARBA00001947"/>
    </source>
</evidence>
<evidence type="ECO:0000256" key="2">
    <source>
        <dbReference type="ARBA" id="ARBA00004196"/>
    </source>
</evidence>
<evidence type="ECO:0000259" key="10">
    <source>
        <dbReference type="Pfam" id="PF19425"/>
    </source>
</evidence>
<dbReference type="InterPro" id="IPR007340">
    <property type="entry name" value="LysM_Opacity-associatedA"/>
</dbReference>
<evidence type="ECO:0000256" key="4">
    <source>
        <dbReference type="ARBA" id="ARBA00022723"/>
    </source>
</evidence>
<dbReference type="OrthoDB" id="9815245at2"/>
<evidence type="ECO:0000256" key="6">
    <source>
        <dbReference type="ARBA" id="ARBA00022833"/>
    </source>
</evidence>
<dbReference type="EMBL" id="FNGU01000001">
    <property type="protein sequence ID" value="SDL28549.1"/>
    <property type="molecule type" value="Genomic_DNA"/>
</dbReference>
<gene>
    <name evidence="11" type="ORF">SAMN05660860_00237</name>
</gene>
<feature type="domain" description="Opacity-associated protein A LysM-like" evidence="9">
    <location>
        <begin position="89"/>
        <end position="171"/>
    </location>
</feature>
<keyword evidence="4" id="KW-0479">Metal-binding</keyword>
<dbReference type="GO" id="GO:0046872">
    <property type="term" value="F:metal ion binding"/>
    <property type="evidence" value="ECO:0007669"/>
    <property type="project" value="UniProtKB-KW"/>
</dbReference>
<accession>A0A1G9IT73</accession>
<protein>
    <submittedName>
        <fullName evidence="11">Murein DD-endopeptidase MepM and murein hydrolase activator NlpD, contain LysM domain</fullName>
    </submittedName>
</protein>
<dbReference type="Gene3D" id="2.70.70.10">
    <property type="entry name" value="Glucose Permease (Domain IIA)"/>
    <property type="match status" value="1"/>
</dbReference>
<evidence type="ECO:0000259" key="8">
    <source>
        <dbReference type="Pfam" id="PF01551"/>
    </source>
</evidence>
<dbReference type="Pfam" id="PF01551">
    <property type="entry name" value="Peptidase_M23"/>
    <property type="match status" value="1"/>
</dbReference>
<keyword evidence="3" id="KW-0645">Protease</keyword>
<evidence type="ECO:0000313" key="12">
    <source>
        <dbReference type="Proteomes" id="UP000182146"/>
    </source>
</evidence>
<dbReference type="Pfam" id="PF19425">
    <property type="entry name" value="Csd3_N2"/>
    <property type="match status" value="1"/>
</dbReference>
<comment type="cofactor">
    <cofactor evidence="1">
        <name>Zn(2+)</name>
        <dbReference type="ChEBI" id="CHEBI:29105"/>
    </cofactor>
</comment>
<dbReference type="RefSeq" id="WP_052446503.1">
    <property type="nucleotide sequence ID" value="NZ_FNGU01000001.1"/>
</dbReference>
<dbReference type="Proteomes" id="UP000182146">
    <property type="component" value="Unassembled WGS sequence"/>
</dbReference>
<dbReference type="Gene3D" id="3.10.450.350">
    <property type="match status" value="2"/>
</dbReference>
<feature type="domain" description="M23ase beta-sheet core" evidence="8">
    <location>
        <begin position="311"/>
        <end position="405"/>
    </location>
</feature>
<dbReference type="CDD" id="cd12797">
    <property type="entry name" value="M23_peptidase"/>
    <property type="match status" value="1"/>
</dbReference>
<dbReference type="PANTHER" id="PTHR21666">
    <property type="entry name" value="PEPTIDASE-RELATED"/>
    <property type="match status" value="1"/>
</dbReference>
<comment type="subcellular location">
    <subcellularLocation>
        <location evidence="2">Cell envelope</location>
    </subcellularLocation>
</comment>
<dbReference type="AlphaFoldDB" id="A0A1G9IT73"/>
<name>A0A1G9IT73_9BACT</name>
<feature type="domain" description="Csd3-like second N-terminal" evidence="10">
    <location>
        <begin position="177"/>
        <end position="299"/>
    </location>
</feature>
<dbReference type="InterPro" id="IPR050570">
    <property type="entry name" value="Cell_wall_metabolism_enzyme"/>
</dbReference>
<keyword evidence="7" id="KW-0482">Metalloprotease</keyword>
<evidence type="ECO:0000256" key="7">
    <source>
        <dbReference type="ARBA" id="ARBA00023049"/>
    </source>
</evidence>
<dbReference type="STRING" id="392333.SAMN05660860_00237"/>
<dbReference type="PANTHER" id="PTHR21666:SF292">
    <property type="entry name" value="MUREIN DD-ENDOPEPTIDASE MEPM"/>
    <property type="match status" value="1"/>
</dbReference>
<keyword evidence="5 11" id="KW-0378">Hydrolase</keyword>
<sequence length="457" mass="51389">MNAIRTSVVRQKWKKRLRLIRWGLVPLFLALAVLVLRTEGPPDLEFHAPASAQLSQTAKAYELYDLAEDIPIEVLQEPPAPEEPDNILTYAIAQGDTLSSIFDRFDLGQQTMYQVLSADESLLALDILRPGNLLSFYLDEESRSLQEMELFIHPGNRVVYRRADNGNFEYEEIVIPGDWEQQVLAGEINGSFYLSARNAGLSERETAIVTDLFKDQLNFAREIRAGDRFQIVRSRQWVEGDLTGQSRIEGVRILRRNRLHSAFLFEDGNYYDHKGESLARAFRRHPMNGNYRVSSSFNPARRHPVTGRVAPHNGVDFAMPIGTPVLSTGDGVVTRVKNHPFAGKYVEIQHGGNYVTRYLHLDRILVRRGQSVARGERIALSGNTGRSTGPHLHFELHVKGRPVDPMRANIPMAASVPQSKRGQFDQRVAALVKVMEQPEQHIALRPEAAGGESGAEL</sequence>